<evidence type="ECO:0000313" key="3">
    <source>
        <dbReference type="Proteomes" id="UP000019591"/>
    </source>
</evidence>
<dbReference type="GO" id="GO:0004478">
    <property type="term" value="F:methionine adenosyltransferase activity"/>
    <property type="evidence" value="ECO:0007669"/>
    <property type="project" value="UniProtKB-EC"/>
</dbReference>
<dbReference type="PATRIC" id="fig|1286171.3.peg.2298"/>
<dbReference type="RefSeq" id="WP_025436538.1">
    <property type="nucleotide sequence ID" value="NZ_CP007453.1"/>
</dbReference>
<dbReference type="InterPro" id="IPR036866">
    <property type="entry name" value="RibonucZ/Hydroxyglut_hydro"/>
</dbReference>
<dbReference type="SMART" id="SM00849">
    <property type="entry name" value="Lactamase_B"/>
    <property type="match status" value="1"/>
</dbReference>
<protein>
    <submittedName>
        <fullName evidence="2">7, 8-dihydropterin-6-methyl-4-(Beta-D-ribofuranosyl)-aminobenzene-5'-phosphate synthase</fullName>
        <ecNumber evidence="2">2.5.1.6</ecNumber>
    </submittedName>
</protein>
<dbReference type="OrthoDB" id="9803916at2"/>
<dbReference type="Pfam" id="PF00753">
    <property type="entry name" value="Lactamase_B"/>
    <property type="match status" value="1"/>
</dbReference>
<dbReference type="PANTHER" id="PTHR13754:SF18">
    <property type="entry name" value="7,8-DIHYDROPTERIN-6-METHYL-4-(BETA-D-RIBOFURANOSYL)-AMINOBENZENE-5'-PHOSPHATE SYNTHASE"/>
    <property type="match status" value="1"/>
</dbReference>
<dbReference type="InterPro" id="IPR001279">
    <property type="entry name" value="Metallo-B-lactamas"/>
</dbReference>
<reference evidence="2 3" key="1">
    <citation type="journal article" date="2014" name="Genome Announc.">
        <title>Complete Genome Sequence of Amino Acid-Utilizing Eubacterium acidaminophilum al-2 (DSM 3953).</title>
        <authorList>
            <person name="Poehlein A."/>
            <person name="Andreesen J.R."/>
            <person name="Daniel R."/>
        </authorList>
    </citation>
    <scope>NUCLEOTIDE SEQUENCE [LARGE SCALE GENOMIC DNA]</scope>
    <source>
        <strain evidence="2 3">DSM 3953</strain>
        <plasmid evidence="3">Plasmid EAL2_808p</plasmid>
    </source>
</reference>
<keyword evidence="2" id="KW-0614">Plasmid</keyword>
<sequence length="279" mass="30518">MKLTVLVDNNTYIDRYFKGEPGVSYFIEDGKTNILFDTGYSGLFLENAAKMGIDIASTDYVAISHGHNDHTWGLGHLISNFTEAAVERKASKVPTIIAHPEAFCFKQYLNGEEIGSIVSADALKRYFNVTLSREPVNITENLVFLGEVERTNDFEIMTPFGKQCCSGITTDDFCLDDTALAYKSSKGLVIITGCSHSGICNIIEYAKKVCSDDRIACVIGGFHLLNPPAALLASTCEFLASNVAGDVYAGHCTDLYSKIELSKFVDVKEVGVGLILEYK</sequence>
<feature type="domain" description="Metallo-beta-lactamase" evidence="1">
    <location>
        <begin position="21"/>
        <end position="251"/>
    </location>
</feature>
<dbReference type="InterPro" id="IPR052926">
    <property type="entry name" value="Metallo-beta-lactamase_dom"/>
</dbReference>
<dbReference type="PANTHER" id="PTHR13754">
    <property type="entry name" value="METALLO-BETA-LACTAMASE SUPERFAMILY PROTEIN"/>
    <property type="match status" value="1"/>
</dbReference>
<dbReference type="SUPFAM" id="SSF56281">
    <property type="entry name" value="Metallo-hydrolase/oxidoreductase"/>
    <property type="match status" value="1"/>
</dbReference>
<dbReference type="HOGENOM" id="CLU_036012_0_0_9"/>
<accession>W8U9Z5</accession>
<evidence type="ECO:0000259" key="1">
    <source>
        <dbReference type="SMART" id="SM00849"/>
    </source>
</evidence>
<keyword evidence="3" id="KW-1185">Reference proteome</keyword>
<dbReference type="InterPro" id="IPR041712">
    <property type="entry name" value="DHPS-like_MBL-fold"/>
</dbReference>
<name>W8U9Z5_PEPAC</name>
<dbReference type="eggNOG" id="COG1237">
    <property type="taxonomic scope" value="Bacteria"/>
</dbReference>
<evidence type="ECO:0000313" key="2">
    <source>
        <dbReference type="EMBL" id="AHM57626.1"/>
    </source>
</evidence>
<keyword evidence="2" id="KW-0808">Transferase</keyword>
<geneLocation type="plasmid" evidence="2 3">
    <name>EAL2_808p</name>
</geneLocation>
<dbReference type="AlphaFoldDB" id="W8U9Z5"/>
<dbReference type="CDD" id="cd07713">
    <property type="entry name" value="DHPS-like_MBL-fold"/>
    <property type="match status" value="1"/>
</dbReference>
<dbReference type="KEGG" id="eac:EAL2_808p01200"/>
<dbReference type="Gene3D" id="3.60.15.10">
    <property type="entry name" value="Ribonuclease Z/Hydroxyacylglutathione hydrolase-like"/>
    <property type="match status" value="1"/>
</dbReference>
<dbReference type="EC" id="2.5.1.6" evidence="2"/>
<dbReference type="Proteomes" id="UP000019591">
    <property type="component" value="Plasmid EAL2_808p"/>
</dbReference>
<gene>
    <name evidence="2" type="ORF">EAL2_808p01200</name>
</gene>
<proteinExistence type="predicted"/>
<dbReference type="EMBL" id="CP007453">
    <property type="protein sequence ID" value="AHM57626.1"/>
    <property type="molecule type" value="Genomic_DNA"/>
</dbReference>
<organism evidence="2 3">
    <name type="scientific">Peptoclostridium acidaminophilum DSM 3953</name>
    <dbReference type="NCBI Taxonomy" id="1286171"/>
    <lineage>
        <taxon>Bacteria</taxon>
        <taxon>Bacillati</taxon>
        <taxon>Bacillota</taxon>
        <taxon>Clostridia</taxon>
        <taxon>Peptostreptococcales</taxon>
        <taxon>Peptoclostridiaceae</taxon>
        <taxon>Peptoclostridium</taxon>
    </lineage>
</organism>